<evidence type="ECO:0000313" key="2">
    <source>
        <dbReference type="EMBL" id="OGG28850.1"/>
    </source>
</evidence>
<feature type="domain" description="Phosphodiester glycosidase" evidence="1">
    <location>
        <begin position="102"/>
        <end position="249"/>
    </location>
</feature>
<dbReference type="AlphaFoldDB" id="A0A1F6AW18"/>
<accession>A0A1F6AW18</accession>
<dbReference type="EMBL" id="MFJZ01000069">
    <property type="protein sequence ID" value="OGG28850.1"/>
    <property type="molecule type" value="Genomic_DNA"/>
</dbReference>
<reference evidence="2 3" key="1">
    <citation type="journal article" date="2016" name="Nat. Commun.">
        <title>Thousands of microbial genomes shed light on interconnected biogeochemical processes in an aquifer system.</title>
        <authorList>
            <person name="Anantharaman K."/>
            <person name="Brown C.T."/>
            <person name="Hug L.A."/>
            <person name="Sharon I."/>
            <person name="Castelle C.J."/>
            <person name="Probst A.J."/>
            <person name="Thomas B.C."/>
            <person name="Singh A."/>
            <person name="Wilkins M.J."/>
            <person name="Karaoz U."/>
            <person name="Brodie E.L."/>
            <person name="Williams K.H."/>
            <person name="Hubbard S.S."/>
            <person name="Banfield J.F."/>
        </authorList>
    </citation>
    <scope>NUCLEOTIDE SEQUENCE [LARGE SCALE GENOMIC DNA]</scope>
</reference>
<dbReference type="Proteomes" id="UP000176409">
    <property type="component" value="Unassembled WGS sequence"/>
</dbReference>
<dbReference type="InterPro" id="IPR018711">
    <property type="entry name" value="NAGPA"/>
</dbReference>
<name>A0A1F6AW18_9BACT</name>
<gene>
    <name evidence="2" type="ORF">A2973_04490</name>
</gene>
<protein>
    <recommendedName>
        <fullName evidence="1">Phosphodiester glycosidase domain-containing protein</fullName>
    </recommendedName>
</protein>
<dbReference type="Pfam" id="PF09992">
    <property type="entry name" value="NAGPA"/>
    <property type="match status" value="1"/>
</dbReference>
<evidence type="ECO:0000313" key="3">
    <source>
        <dbReference type="Proteomes" id="UP000176409"/>
    </source>
</evidence>
<organism evidence="2 3">
    <name type="scientific">Candidatus Gottesmanbacteria bacterium RIFCSPLOWO2_01_FULL_49_10</name>
    <dbReference type="NCBI Taxonomy" id="1798396"/>
    <lineage>
        <taxon>Bacteria</taxon>
        <taxon>Candidatus Gottesmaniibacteriota</taxon>
    </lineage>
</organism>
<proteinExistence type="predicted"/>
<evidence type="ECO:0000259" key="1">
    <source>
        <dbReference type="Pfam" id="PF09992"/>
    </source>
</evidence>
<comment type="caution">
    <text evidence="2">The sequence shown here is derived from an EMBL/GenBank/DDBJ whole genome shotgun (WGS) entry which is preliminary data.</text>
</comment>
<sequence>MKRFLLAISVAVACGTFFGLMYMYTRVTLYSRSTPPQISPTPSTIHTVINPKQFFDITQDNRSFRIAWFTVQNPDTISLIPNFREQNTSRAALETSHCLDLVNGGFYTQEKKPTGLFVTHGETEEVFQPNTLLNGIFSITTQGQVSITSEPPKESLRIALQTGPVLFRNGYPQKLRLIEDEFARRSVVATTVTNAVLFFVLYDRENPYQGPLLSEVPFLLTQWQKQTTQEVRDAINLDGGSASAWYSEGFFLQELTAVGSFFCVLQ</sequence>